<sequence length="362" mass="40884">METIYTLNVRDHIMLPLIRDHFNPSSAALHREIRRLHHETVLALRTKGVNYADLRSGLTPVADKNEAGFIFDSTMAESGWYGPEAMSQALPLLDLRSTHSVLHGDLLGEDQRLIYEILCESMVLSRSFTFKHSTLLFCIYINNLSDAALARLHEGLGSYAAYVGHIPATFATRAKIYLSTTLGGAFLKFGSKVLLGHEDDRPNEENINLSPYPFGRNGYEIVSIQSTNYSLFLNFKIERPVFDPDEDDAYFSINAMSDAIIPLRECDVLLEDAKYGYLASEKLGKLTKAGLANLCRDELTAMIKSKITRNYIYNLTYMVEHDVMKFNVMLEVPRTDGGYPTRLTVALEYLPEDKLVRVITLH</sequence>
<dbReference type="EMBL" id="CP002985">
    <property type="protein sequence ID" value="AEM47113.1"/>
    <property type="molecule type" value="Genomic_DNA"/>
</dbReference>
<dbReference type="STRING" id="743299.Acife_0942"/>
<reference evidence="1 2" key="1">
    <citation type="journal article" date="2011" name="J. Bacteriol.">
        <title>Draft genome of the psychrotolerant acidophile Acidithiobacillus ferrivorans SS3.</title>
        <authorList>
            <person name="Liljeqvist M."/>
            <person name="Valdes J."/>
            <person name="Holmes D.S."/>
            <person name="Dopson M."/>
        </authorList>
    </citation>
    <scope>NUCLEOTIDE SEQUENCE [LARGE SCALE GENOMIC DNA]</scope>
    <source>
        <strain evidence="1 2">SS3</strain>
    </source>
</reference>
<dbReference type="eggNOG" id="ENOG5031FIP">
    <property type="taxonomic scope" value="Bacteria"/>
</dbReference>
<dbReference type="KEGG" id="afi:Acife_0942"/>
<gene>
    <name evidence="1" type="ORF">Acife_0942</name>
</gene>
<name>G0JN08_9PROT</name>
<dbReference type="Proteomes" id="UP000009220">
    <property type="component" value="Chromosome"/>
</dbReference>
<proteinExistence type="predicted"/>
<dbReference type="AlphaFoldDB" id="G0JN08"/>
<evidence type="ECO:0000313" key="1">
    <source>
        <dbReference type="EMBL" id="AEM47113.1"/>
    </source>
</evidence>
<accession>G0JN08</accession>
<dbReference type="HOGENOM" id="CLU_760463_0_0_6"/>
<organism evidence="1 2">
    <name type="scientific">Acidithiobacillus ferrivorans SS3</name>
    <dbReference type="NCBI Taxonomy" id="743299"/>
    <lineage>
        <taxon>Bacteria</taxon>
        <taxon>Pseudomonadati</taxon>
        <taxon>Pseudomonadota</taxon>
        <taxon>Acidithiobacillia</taxon>
        <taxon>Acidithiobacillales</taxon>
        <taxon>Acidithiobacillaceae</taxon>
        <taxon>Acidithiobacillus</taxon>
    </lineage>
</organism>
<evidence type="ECO:0000313" key="2">
    <source>
        <dbReference type="Proteomes" id="UP000009220"/>
    </source>
</evidence>
<protein>
    <submittedName>
        <fullName evidence="1">Uncharacterized protein</fullName>
    </submittedName>
</protein>
<dbReference type="RefSeq" id="WP_014028372.1">
    <property type="nucleotide sequence ID" value="NC_015942.1"/>
</dbReference>